<dbReference type="Proteomes" id="UP001278766">
    <property type="component" value="Unassembled WGS sequence"/>
</dbReference>
<reference evidence="3" key="1">
    <citation type="journal article" date="2023" name="Mol. Phylogenet. Evol.">
        <title>Genome-scale phylogeny and comparative genomics of the fungal order Sordariales.</title>
        <authorList>
            <person name="Hensen N."/>
            <person name="Bonometti L."/>
            <person name="Westerberg I."/>
            <person name="Brannstrom I.O."/>
            <person name="Guillou S."/>
            <person name="Cros-Aarteil S."/>
            <person name="Calhoun S."/>
            <person name="Haridas S."/>
            <person name="Kuo A."/>
            <person name="Mondo S."/>
            <person name="Pangilinan J."/>
            <person name="Riley R."/>
            <person name="LaButti K."/>
            <person name="Andreopoulos B."/>
            <person name="Lipzen A."/>
            <person name="Chen C."/>
            <person name="Yan M."/>
            <person name="Daum C."/>
            <person name="Ng V."/>
            <person name="Clum A."/>
            <person name="Steindorff A."/>
            <person name="Ohm R.A."/>
            <person name="Martin F."/>
            <person name="Silar P."/>
            <person name="Natvig D.O."/>
            <person name="Lalanne C."/>
            <person name="Gautier V."/>
            <person name="Ament-Velasquez S.L."/>
            <person name="Kruys A."/>
            <person name="Hutchinson M.I."/>
            <person name="Powell A.J."/>
            <person name="Barry K."/>
            <person name="Miller A.N."/>
            <person name="Grigoriev I.V."/>
            <person name="Debuchy R."/>
            <person name="Gladieux P."/>
            <person name="Hiltunen Thoren M."/>
            <person name="Johannesson H."/>
        </authorList>
    </citation>
    <scope>NUCLEOTIDE SEQUENCE</scope>
    <source>
        <strain evidence="3">CBS 168.71</strain>
    </source>
</reference>
<comment type="caution">
    <text evidence="3">The sequence shown here is derived from an EMBL/GenBank/DDBJ whole genome shotgun (WGS) entry which is preliminary data.</text>
</comment>
<evidence type="ECO:0000256" key="1">
    <source>
        <dbReference type="SAM" id="MobiDB-lite"/>
    </source>
</evidence>
<evidence type="ECO:0000313" key="3">
    <source>
        <dbReference type="EMBL" id="KAK3292712.1"/>
    </source>
</evidence>
<dbReference type="RefSeq" id="XP_062656226.1">
    <property type="nucleotide sequence ID" value="XM_062799789.1"/>
</dbReference>
<feature type="transmembrane region" description="Helical" evidence="2">
    <location>
        <begin position="163"/>
        <end position="189"/>
    </location>
</feature>
<feature type="region of interest" description="Disordered" evidence="1">
    <location>
        <begin position="197"/>
        <end position="216"/>
    </location>
</feature>
<keyword evidence="2" id="KW-0472">Membrane</keyword>
<dbReference type="AlphaFoldDB" id="A0AAE0LPK8"/>
<organism evidence="3 4">
    <name type="scientific">Chaetomium fimeti</name>
    <dbReference type="NCBI Taxonomy" id="1854472"/>
    <lineage>
        <taxon>Eukaryota</taxon>
        <taxon>Fungi</taxon>
        <taxon>Dikarya</taxon>
        <taxon>Ascomycota</taxon>
        <taxon>Pezizomycotina</taxon>
        <taxon>Sordariomycetes</taxon>
        <taxon>Sordariomycetidae</taxon>
        <taxon>Sordariales</taxon>
        <taxon>Chaetomiaceae</taxon>
        <taxon>Chaetomium</taxon>
    </lineage>
</organism>
<dbReference type="EMBL" id="JAUEPN010000007">
    <property type="protein sequence ID" value="KAK3292712.1"/>
    <property type="molecule type" value="Genomic_DNA"/>
</dbReference>
<gene>
    <name evidence="3" type="ORF">B0H64DRAFT_235860</name>
</gene>
<keyword evidence="2" id="KW-0812">Transmembrane</keyword>
<evidence type="ECO:0000313" key="4">
    <source>
        <dbReference type="Proteomes" id="UP001278766"/>
    </source>
</evidence>
<protein>
    <submittedName>
        <fullName evidence="3">Uncharacterized protein</fullName>
    </submittedName>
</protein>
<dbReference type="GeneID" id="87836737"/>
<sequence>MMSADTGGQLGDRPRRLLMQPGCLASHPMRNLGEPNAWAFACAEEIPEQSTTPDPSFPPGPGHPCLSGWGGGGEPERRPIRGSTGGGGCDASTAVNGIFLLIFHLYFSRLRRVPLRGPSTTPAAEADHSRGWLSKKTGWSCGCMPNIQMTNALLILSSGSQPVSLSLCLFLLVLSSSVSFFGLICFRVFATHGRGNGPRGGSQLASGGRPPVAPRSPAEGCMQGGLLHEFERYHSCGVIYPSLCCSM</sequence>
<keyword evidence="2" id="KW-1133">Transmembrane helix</keyword>
<reference evidence="3" key="2">
    <citation type="submission" date="2023-06" db="EMBL/GenBank/DDBJ databases">
        <authorList>
            <consortium name="Lawrence Berkeley National Laboratory"/>
            <person name="Haridas S."/>
            <person name="Hensen N."/>
            <person name="Bonometti L."/>
            <person name="Westerberg I."/>
            <person name="Brannstrom I.O."/>
            <person name="Guillou S."/>
            <person name="Cros-Aarteil S."/>
            <person name="Calhoun S."/>
            <person name="Kuo A."/>
            <person name="Mondo S."/>
            <person name="Pangilinan J."/>
            <person name="Riley R."/>
            <person name="Labutti K."/>
            <person name="Andreopoulos B."/>
            <person name="Lipzen A."/>
            <person name="Chen C."/>
            <person name="Yanf M."/>
            <person name="Daum C."/>
            <person name="Ng V."/>
            <person name="Clum A."/>
            <person name="Steindorff A."/>
            <person name="Ohm R."/>
            <person name="Martin F."/>
            <person name="Silar P."/>
            <person name="Natvig D."/>
            <person name="Lalanne C."/>
            <person name="Gautier V."/>
            <person name="Ament-Velasquez S.L."/>
            <person name="Kruys A."/>
            <person name="Hutchinson M.I."/>
            <person name="Powell A.J."/>
            <person name="Barry K."/>
            <person name="Miller A.N."/>
            <person name="Grigoriev I.V."/>
            <person name="Debuchy R."/>
            <person name="Gladieux P."/>
            <person name="Thoren M.H."/>
            <person name="Johannesson H."/>
        </authorList>
    </citation>
    <scope>NUCLEOTIDE SEQUENCE</scope>
    <source>
        <strain evidence="3">CBS 168.71</strain>
    </source>
</reference>
<name>A0AAE0LPK8_9PEZI</name>
<accession>A0AAE0LPK8</accession>
<keyword evidence="4" id="KW-1185">Reference proteome</keyword>
<feature type="region of interest" description="Disordered" evidence="1">
    <location>
        <begin position="48"/>
        <end position="87"/>
    </location>
</feature>
<proteinExistence type="predicted"/>
<evidence type="ECO:0000256" key="2">
    <source>
        <dbReference type="SAM" id="Phobius"/>
    </source>
</evidence>